<gene>
    <name evidence="2" type="ordered locus">Htur_5087</name>
</gene>
<evidence type="ECO:0000256" key="1">
    <source>
        <dbReference type="SAM" id="MobiDB-lite"/>
    </source>
</evidence>
<evidence type="ECO:0000313" key="2">
    <source>
        <dbReference type="EMBL" id="ADB63974.1"/>
    </source>
</evidence>
<keyword evidence="2" id="KW-0614">Plasmid</keyword>
<dbReference type="GeneID" id="8745892"/>
<dbReference type="RefSeq" id="WP_012946213.1">
    <property type="nucleotide sequence ID" value="NC_013748.1"/>
</dbReference>
<geneLocation type="plasmid" evidence="2 3">
    <name>pHTUR05</name>
</geneLocation>
<dbReference type="EMBL" id="CP001865">
    <property type="protein sequence ID" value="ADB63974.1"/>
    <property type="molecule type" value="Genomic_DNA"/>
</dbReference>
<evidence type="ECO:0000313" key="3">
    <source>
        <dbReference type="Proteomes" id="UP000001903"/>
    </source>
</evidence>
<sequence length="210" mass="23389">MSDQQRLDVGTDPIADPEDRHTDDESEPPQLTHLESEPITDYPGGDTDECTYLFVESVCENHSSPPGDCPEGHFQASAVLIDGEPELEEILIEKIHSVDCSVCDGDMDQRTVRGEWPPTEPTPDDALEVFRESNGQIVLECYPRDHDRRFYVGEIGGRYLVETEHYETPELPTGEDDLPALIRDHPTTLASVDGTPLEGAYEDYCNGVGR</sequence>
<dbReference type="AlphaFoldDB" id="D2S3M7"/>
<name>D2S3M7_HALTV</name>
<feature type="region of interest" description="Disordered" evidence="1">
    <location>
        <begin position="1"/>
        <end position="48"/>
    </location>
</feature>
<dbReference type="HOGENOM" id="CLU_1307802_0_0_2"/>
<reference evidence="2 3" key="1">
    <citation type="journal article" date="2010" name="Stand. Genomic Sci.">
        <title>Complete genome sequence of Haloterrigena turkmenica type strain (4k).</title>
        <authorList>
            <person name="Saunders E."/>
            <person name="Tindall B.J."/>
            <person name="Fahnrich R."/>
            <person name="Lapidus A."/>
            <person name="Copeland A."/>
            <person name="Del Rio T.G."/>
            <person name="Lucas S."/>
            <person name="Chen F."/>
            <person name="Tice H."/>
            <person name="Cheng J.F."/>
            <person name="Han C."/>
            <person name="Detter J.C."/>
            <person name="Bruce D."/>
            <person name="Goodwin L."/>
            <person name="Chain P."/>
            <person name="Pitluck S."/>
            <person name="Pati A."/>
            <person name="Ivanova N."/>
            <person name="Mavromatis K."/>
            <person name="Chen A."/>
            <person name="Palaniappan K."/>
            <person name="Land M."/>
            <person name="Hauser L."/>
            <person name="Chang Y.J."/>
            <person name="Jeffries C.D."/>
            <person name="Brettin T."/>
            <person name="Rohde M."/>
            <person name="Goker M."/>
            <person name="Bristow J."/>
            <person name="Eisen J.A."/>
            <person name="Markowitz V."/>
            <person name="Hugenholtz P."/>
            <person name="Klenk H.P."/>
            <person name="Kyrpides N.C."/>
        </authorList>
    </citation>
    <scope>NUCLEOTIDE SEQUENCE [LARGE SCALE GENOMIC DNA]</scope>
    <source>
        <strain evidence="3">ATCC 51198 / DSM 5511 / JCM 9101 / NCIMB 13204 / VKM B-1734 / 4k</strain>
    </source>
</reference>
<protein>
    <submittedName>
        <fullName evidence="2">Uncharacterized protein</fullName>
    </submittedName>
</protein>
<dbReference type="KEGG" id="htu:Htur_5087"/>
<organism evidence="2 3">
    <name type="scientific">Haloterrigena turkmenica (strain ATCC 51198 / DSM 5511 / JCM 9101 / NCIMB 13204 / VKM B-1734 / 4k)</name>
    <name type="common">Halococcus turkmenicus</name>
    <dbReference type="NCBI Taxonomy" id="543526"/>
    <lineage>
        <taxon>Archaea</taxon>
        <taxon>Methanobacteriati</taxon>
        <taxon>Methanobacteriota</taxon>
        <taxon>Stenosarchaea group</taxon>
        <taxon>Halobacteria</taxon>
        <taxon>Halobacteriales</taxon>
        <taxon>Natrialbaceae</taxon>
        <taxon>Haloterrigena</taxon>
    </lineage>
</organism>
<dbReference type="Proteomes" id="UP000001903">
    <property type="component" value="Plasmid pHTUR05"/>
</dbReference>
<keyword evidence="3" id="KW-1185">Reference proteome</keyword>
<proteinExistence type="predicted"/>
<accession>D2S3M7</accession>